<reference evidence="1 2" key="1">
    <citation type="journal article" date="2018" name="Plant Biotechnol. Rep.">
        <title>Diversity and antifungal activity of endophytic bacteria associated with Panax ginseng seedlings.</title>
        <authorList>
            <person name="Park J.M."/>
            <person name="Hong C.E."/>
            <person name="Jo S.H."/>
        </authorList>
    </citation>
    <scope>NUCLEOTIDE SEQUENCE [LARGE SCALE GENOMIC DNA]</scope>
    <source>
        <strain evidence="1 2">PgKB20</strain>
    </source>
</reference>
<dbReference type="Gene3D" id="3.30.70.2940">
    <property type="match status" value="1"/>
</dbReference>
<evidence type="ECO:0000313" key="2">
    <source>
        <dbReference type="Proteomes" id="UP000325032"/>
    </source>
</evidence>
<keyword evidence="2" id="KW-1185">Reference proteome</keyword>
<dbReference type="RefSeq" id="WP_149125846.1">
    <property type="nucleotide sequence ID" value="NZ_CP043404.1"/>
</dbReference>
<name>A0A5C0WCT7_BACIA</name>
<accession>A0A5C0WCT7</accession>
<evidence type="ECO:0008006" key="3">
    <source>
        <dbReference type="Google" id="ProtNLM"/>
    </source>
</evidence>
<dbReference type="InterPro" id="IPR019117">
    <property type="entry name" value="CRISPR-assoc_protein_Cmr3"/>
</dbReference>
<dbReference type="Pfam" id="PF09700">
    <property type="entry name" value="Cas_Cmr3"/>
    <property type="match status" value="1"/>
</dbReference>
<dbReference type="Gene3D" id="2.60.40.4350">
    <property type="match status" value="1"/>
</dbReference>
<evidence type="ECO:0000313" key="1">
    <source>
        <dbReference type="EMBL" id="QEK62509.1"/>
    </source>
</evidence>
<dbReference type="InterPro" id="IPR010165">
    <property type="entry name" value="CRISPR-Cmr3_IIIB"/>
</dbReference>
<organism evidence="1 2">
    <name type="scientific">Bacillus safensis</name>
    <dbReference type="NCBI Taxonomy" id="561879"/>
    <lineage>
        <taxon>Bacteria</taxon>
        <taxon>Bacillati</taxon>
        <taxon>Bacillota</taxon>
        <taxon>Bacilli</taxon>
        <taxon>Bacillales</taxon>
        <taxon>Bacillaceae</taxon>
        <taxon>Bacillus</taxon>
    </lineage>
</organism>
<protein>
    <recommendedName>
        <fullName evidence="3">Type III-B CRISPR module-associated protein Cmr3</fullName>
    </recommendedName>
</protein>
<proteinExistence type="predicted"/>
<gene>
    <name evidence="1" type="ORF">FX981_00694</name>
</gene>
<dbReference type="GeneID" id="61767484"/>
<dbReference type="AlphaFoldDB" id="A0A5C0WCT7"/>
<sequence>MPDRWFHIQPLDPLLIRDARPFQSVPGIRARSLNDVPPSVVAGTLRTALAKKRQSIKHTTPLSYYSKSLVRGPLYRWHDHLYVPMPHDLELFDDEYGMYQVRPKPMMSEGQGFFGTGKTGRFSEELWPPVGAGARKKMKSPPAFVSLKWMVNWLTDAVDESQVKEALTEYQHMQKENHSFKKETPPAFIPALQRQERTQIEVENGSKKAKDQHLFSTESLIFPDDFKLEAGIELSTEESEGLKPFSGIHPIGGERRLAHIEEKPHVYQQDWTCPDAIKESLKNKPYVRMILATPAYFSKGWQPGWLDEQLMSKPLFDTNVRLKLVWASVPHWQPISGWSLANKDKGREKAIRRLVPAGSVYFFTVEEGDPAELAEKMWLQSVSDRNRRKEAFDREDGCGLALWGTWKPNE</sequence>
<dbReference type="EMBL" id="CP043404">
    <property type="protein sequence ID" value="QEK62509.1"/>
    <property type="molecule type" value="Genomic_DNA"/>
</dbReference>
<dbReference type="NCBIfam" id="TIGR01888">
    <property type="entry name" value="cas_cmr3"/>
    <property type="match status" value="1"/>
</dbReference>
<dbReference type="Proteomes" id="UP000325032">
    <property type="component" value="Chromosome"/>
</dbReference>